<reference evidence="2 3" key="1">
    <citation type="journal article" date="2019" name="Sci. Transl. Med.">
        <title>Quorum sensing between bacterial species on the skin protects against epidermal injury in atopic dermatitis.</title>
        <authorList>
            <person name="Williams M.R."/>
        </authorList>
    </citation>
    <scope>NUCLEOTIDE SEQUENCE [LARGE SCALE GENOMIC DNA]</scope>
    <source>
        <strain evidence="2 3">E7</strain>
    </source>
</reference>
<dbReference type="AlphaFoldDB" id="A0A4Q9WC47"/>
<organism evidence="2 3">
    <name type="scientific">Staphylococcus lugdunensis</name>
    <dbReference type="NCBI Taxonomy" id="28035"/>
    <lineage>
        <taxon>Bacteria</taxon>
        <taxon>Bacillati</taxon>
        <taxon>Bacillota</taxon>
        <taxon>Bacilli</taxon>
        <taxon>Bacillales</taxon>
        <taxon>Staphylococcaceae</taxon>
        <taxon>Staphylococcus</taxon>
    </lineage>
</organism>
<dbReference type="InterPro" id="IPR006528">
    <property type="entry name" value="Phage_head_morphogenesis_dom"/>
</dbReference>
<evidence type="ECO:0000313" key="2">
    <source>
        <dbReference type="EMBL" id="TBW72909.1"/>
    </source>
</evidence>
<sequence>MTESARVQSESQKLTYLKELGEDGEYKYVAKIDNKTSKICYSLNGNIFKVKDMVPGINAPPMHQWFRSTTVPNVGNWRDQFFKERKGKYKIEVITNESGALNSKNDEYGIKRIRHARMYYDSVKNRDKQIEIKTIAKNVNINENTIKRVYEHLFENKYLLDNGIKQFGPDFYMAQSWQRLREGKNIKRMDIIMLKHEALEHYLMNKYNLSYKEAHKLAERKYNYSDLIK</sequence>
<dbReference type="Proteomes" id="UP000293637">
    <property type="component" value="Unassembled WGS sequence"/>
</dbReference>
<accession>A0A4Q9WC47</accession>
<evidence type="ECO:0000259" key="1">
    <source>
        <dbReference type="Pfam" id="PF04233"/>
    </source>
</evidence>
<dbReference type="Pfam" id="PF04233">
    <property type="entry name" value="Phage_Mu_F"/>
    <property type="match status" value="1"/>
</dbReference>
<feature type="domain" description="Phage head morphogenesis" evidence="1">
    <location>
        <begin position="3"/>
        <end position="65"/>
    </location>
</feature>
<gene>
    <name evidence="2" type="ORF">EQ812_03450</name>
</gene>
<proteinExistence type="predicted"/>
<name>A0A4Q9WC47_STALU</name>
<comment type="caution">
    <text evidence="2">The sequence shown here is derived from an EMBL/GenBank/DDBJ whole genome shotgun (WGS) entry which is preliminary data.</text>
</comment>
<dbReference type="EMBL" id="SCHB01000002">
    <property type="protein sequence ID" value="TBW72909.1"/>
    <property type="molecule type" value="Genomic_DNA"/>
</dbReference>
<protein>
    <submittedName>
        <fullName evidence="2">Phage head morphogenesis protein</fullName>
    </submittedName>
</protein>
<dbReference type="NCBIfam" id="TIGR01641">
    <property type="entry name" value="phageSPP1_gp7"/>
    <property type="match status" value="1"/>
</dbReference>
<evidence type="ECO:0000313" key="3">
    <source>
        <dbReference type="Proteomes" id="UP000293637"/>
    </source>
</evidence>